<dbReference type="EMBL" id="JAHQXF010000001">
    <property type="protein sequence ID" value="MBV0922586.1"/>
    <property type="molecule type" value="Genomic_DNA"/>
</dbReference>
<dbReference type="RefSeq" id="WP_194242918.1">
    <property type="nucleotide sequence ID" value="NZ_JAHQXF010000001.1"/>
</dbReference>
<comment type="caution">
    <text evidence="2">The sequence shown here is derived from an EMBL/GenBank/DDBJ whole genome shotgun (WGS) entry which is preliminary data.</text>
</comment>
<keyword evidence="3" id="KW-1185">Reference proteome</keyword>
<evidence type="ECO:0000313" key="3">
    <source>
        <dbReference type="Proteomes" id="UP000766550"/>
    </source>
</evidence>
<evidence type="ECO:0000256" key="1">
    <source>
        <dbReference type="SAM" id="MobiDB-lite"/>
    </source>
</evidence>
<dbReference type="OrthoDB" id="181599at2157"/>
<organism evidence="2 3">
    <name type="scientific">Haloarcula limicola</name>
    <dbReference type="NCBI Taxonomy" id="1429915"/>
    <lineage>
        <taxon>Archaea</taxon>
        <taxon>Methanobacteriati</taxon>
        <taxon>Methanobacteriota</taxon>
        <taxon>Stenosarchaea group</taxon>
        <taxon>Halobacteria</taxon>
        <taxon>Halobacteriales</taxon>
        <taxon>Haloarculaceae</taxon>
        <taxon>Haloarcula</taxon>
    </lineage>
</organism>
<gene>
    <name evidence="2" type="ORF">KTS45_00075</name>
</gene>
<protein>
    <submittedName>
        <fullName evidence="2">Uncharacterized protein</fullName>
    </submittedName>
</protein>
<name>A0A8J8C1M7_9EURY</name>
<reference evidence="2 3" key="1">
    <citation type="submission" date="2021-06" db="EMBL/GenBank/DDBJ databases">
        <title>New haloarchaea isolates fom saline soil.</title>
        <authorList>
            <person name="Duran-Viseras A."/>
            <person name="Sanchez-Porro C.S."/>
            <person name="Ventosa A."/>
        </authorList>
    </citation>
    <scope>NUCLEOTIDE SEQUENCE [LARGE SCALE GENOMIC DNA]</scope>
    <source>
        <strain evidence="2 3">JCM 183640</strain>
    </source>
</reference>
<feature type="region of interest" description="Disordered" evidence="1">
    <location>
        <begin position="1"/>
        <end position="45"/>
    </location>
</feature>
<sequence>MDVDRRGGLLSEAMDADERHTSFTVQNADPSAVEGPLSDAIRRLS</sequence>
<accession>A0A8J8C1M7</accession>
<evidence type="ECO:0000313" key="2">
    <source>
        <dbReference type="EMBL" id="MBV0922586.1"/>
    </source>
</evidence>
<dbReference type="AlphaFoldDB" id="A0A8J8C1M7"/>
<dbReference type="Proteomes" id="UP000766550">
    <property type="component" value="Unassembled WGS sequence"/>
</dbReference>
<proteinExistence type="predicted"/>